<reference evidence="1 2" key="1">
    <citation type="submission" date="2014-02" db="EMBL/GenBank/DDBJ databases">
        <title>The genome sequence of Colletotrichum simmondsii CBS122122.</title>
        <authorList>
            <person name="Baroncelli R."/>
            <person name="Thon M.R."/>
        </authorList>
    </citation>
    <scope>NUCLEOTIDE SEQUENCE [LARGE SCALE GENOMIC DNA]</scope>
    <source>
        <strain evidence="1 2">CBS122122</strain>
    </source>
</reference>
<dbReference type="OrthoDB" id="5221304at2759"/>
<evidence type="ECO:0000313" key="2">
    <source>
        <dbReference type="Proteomes" id="UP000070328"/>
    </source>
</evidence>
<protein>
    <submittedName>
        <fullName evidence="1">Uncharacterized protein</fullName>
    </submittedName>
</protein>
<comment type="caution">
    <text evidence="1">The sequence shown here is derived from an EMBL/GenBank/DDBJ whole genome shotgun (WGS) entry which is preliminary data.</text>
</comment>
<dbReference type="Proteomes" id="UP000070328">
    <property type="component" value="Unassembled WGS sequence"/>
</dbReference>
<keyword evidence="2" id="KW-1185">Reference proteome</keyword>
<name>A0A135S1I6_9PEZI</name>
<gene>
    <name evidence="1" type="ORF">CSIM01_05542</name>
</gene>
<accession>A0A135S1I6</accession>
<sequence>MCTYTYTLHTSCMHKQYQNMMECVRTRTGDSTTRFGTYRTLHGELTLNRPVHLPEKEPFDIPLRECRARPRFATRPVSGLCVACKRAEKERRAAEALKAEKKAGVADMPAGVRTSIMGLETLVAATKRMDLED</sequence>
<evidence type="ECO:0000313" key="1">
    <source>
        <dbReference type="EMBL" id="KXH29776.1"/>
    </source>
</evidence>
<dbReference type="AlphaFoldDB" id="A0A135S1I6"/>
<organism evidence="1 2">
    <name type="scientific">Colletotrichum simmondsii</name>
    <dbReference type="NCBI Taxonomy" id="703756"/>
    <lineage>
        <taxon>Eukaryota</taxon>
        <taxon>Fungi</taxon>
        <taxon>Dikarya</taxon>
        <taxon>Ascomycota</taxon>
        <taxon>Pezizomycotina</taxon>
        <taxon>Sordariomycetes</taxon>
        <taxon>Hypocreomycetidae</taxon>
        <taxon>Glomerellales</taxon>
        <taxon>Glomerellaceae</taxon>
        <taxon>Colletotrichum</taxon>
        <taxon>Colletotrichum acutatum species complex</taxon>
    </lineage>
</organism>
<proteinExistence type="predicted"/>
<dbReference type="EMBL" id="JFBX01000739">
    <property type="protein sequence ID" value="KXH29776.1"/>
    <property type="molecule type" value="Genomic_DNA"/>
</dbReference>